<reference evidence="4" key="2">
    <citation type="submission" date="2023-01" db="EMBL/GenBank/DDBJ databases">
        <title>Draft genome sequence of Sulfitobacter pacificus strain NBRC 109915.</title>
        <authorList>
            <person name="Sun Q."/>
            <person name="Mori K."/>
        </authorList>
    </citation>
    <scope>NUCLEOTIDE SEQUENCE</scope>
    <source>
        <strain evidence="4">NBRC 109915</strain>
    </source>
</reference>
<reference evidence="4" key="1">
    <citation type="journal article" date="2014" name="Int. J. Syst. Evol. Microbiol.">
        <title>Complete genome of a new Firmicutes species belonging to the dominant human colonic microbiota ('Ruminococcus bicirculans') reveals two chromosomes and a selective capacity to utilize plant glucans.</title>
        <authorList>
            <consortium name="NISC Comparative Sequencing Program"/>
            <person name="Wegmann U."/>
            <person name="Louis P."/>
            <person name="Goesmann A."/>
            <person name="Henrissat B."/>
            <person name="Duncan S.H."/>
            <person name="Flint H.J."/>
        </authorList>
    </citation>
    <scope>NUCLEOTIDE SEQUENCE</scope>
    <source>
        <strain evidence="4">NBRC 109915</strain>
    </source>
</reference>
<keyword evidence="2" id="KW-0732">Signal</keyword>
<dbReference type="SUPFAM" id="SSF53822">
    <property type="entry name" value="Periplasmic binding protein-like I"/>
    <property type="match status" value="1"/>
</dbReference>
<evidence type="ECO:0000256" key="1">
    <source>
        <dbReference type="ARBA" id="ARBA00010062"/>
    </source>
</evidence>
<dbReference type="RefSeq" id="WP_284372086.1">
    <property type="nucleotide sequence ID" value="NZ_BSNL01000001.1"/>
</dbReference>
<dbReference type="PANTHER" id="PTHR47628:SF1">
    <property type="entry name" value="ALIPHATIC AMIDASE EXPRESSION-REGULATING PROTEIN"/>
    <property type="match status" value="1"/>
</dbReference>
<feature type="domain" description="Leucine-binding protein" evidence="3">
    <location>
        <begin position="38"/>
        <end position="330"/>
    </location>
</feature>
<organism evidence="4 5">
    <name type="scientific">Sulfitobacter pacificus</name>
    <dbReference type="NCBI Taxonomy" id="1499314"/>
    <lineage>
        <taxon>Bacteria</taxon>
        <taxon>Pseudomonadati</taxon>
        <taxon>Pseudomonadota</taxon>
        <taxon>Alphaproteobacteria</taxon>
        <taxon>Rhodobacterales</taxon>
        <taxon>Roseobacteraceae</taxon>
        <taxon>Sulfitobacter</taxon>
    </lineage>
</organism>
<dbReference type="EMBL" id="BSNL01000001">
    <property type="protein sequence ID" value="GLQ26682.1"/>
    <property type="molecule type" value="Genomic_DNA"/>
</dbReference>
<evidence type="ECO:0000259" key="3">
    <source>
        <dbReference type="Pfam" id="PF13458"/>
    </source>
</evidence>
<dbReference type="PANTHER" id="PTHR47628">
    <property type="match status" value="1"/>
</dbReference>
<dbReference type="InterPro" id="IPR028081">
    <property type="entry name" value="Leu-bd"/>
</dbReference>
<evidence type="ECO:0000313" key="5">
    <source>
        <dbReference type="Proteomes" id="UP001161388"/>
    </source>
</evidence>
<evidence type="ECO:0000313" key="4">
    <source>
        <dbReference type="EMBL" id="GLQ26682.1"/>
    </source>
</evidence>
<proteinExistence type="inferred from homology"/>
<comment type="similarity">
    <text evidence="1">Belongs to the leucine-binding protein family.</text>
</comment>
<dbReference type="Proteomes" id="UP001161388">
    <property type="component" value="Unassembled WGS sequence"/>
</dbReference>
<gene>
    <name evidence="4" type="ORF">GCM10007927_14850</name>
</gene>
<dbReference type="Pfam" id="PF13458">
    <property type="entry name" value="Peripla_BP_6"/>
    <property type="match status" value="1"/>
</dbReference>
<evidence type="ECO:0000256" key="2">
    <source>
        <dbReference type="ARBA" id="ARBA00022729"/>
    </source>
</evidence>
<protein>
    <recommendedName>
        <fullName evidence="3">Leucine-binding protein domain-containing protein</fullName>
    </recommendedName>
</protein>
<comment type="caution">
    <text evidence="4">The sequence shown here is derived from an EMBL/GenBank/DDBJ whole genome shotgun (WGS) entry which is preliminary data.</text>
</comment>
<sequence length="383" mass="41672">MLAASNTSSIGPSLSKVIVPSELSEIEGKLADFPRGTFRIGLLIPMCGSAGLWAPSCISSAQVAVAQLNAKDGINGRPIELIMIDSALEAQTPVEEVINSLIEVRAIDAIVGMHISAVRQNLSKIVRQRVPYIYTPLYEGGENTKGIFAIGDTPDRQLGPALEHFCNDMNIKNWALVGNDYVWPRSSNTYAAEKLSQMSARISFEKYMPFGVNDMSGLVAEIAETDAEAVLISLVGQDAITFNRAFGEAGMHERMIRFSCAIEENGLLASGEDNLKELYSASSYFGALSTPENENFRERYYAIHGETAPALNSLGQSTYEGVQFLAGLMTMHKDDWSDKDSRCSGAISFDSVRRPNKAEQPLGVAPIYLAKADGALFRIIKKL</sequence>
<dbReference type="InterPro" id="IPR028082">
    <property type="entry name" value="Peripla_BP_I"/>
</dbReference>
<dbReference type="Gene3D" id="3.40.50.2300">
    <property type="match status" value="2"/>
</dbReference>
<dbReference type="CDD" id="cd06358">
    <property type="entry name" value="PBP1_NHase"/>
    <property type="match status" value="1"/>
</dbReference>
<name>A0ABQ5VHY3_9RHOB</name>
<accession>A0ABQ5VHY3</accession>
<keyword evidence="5" id="KW-1185">Reference proteome</keyword>